<dbReference type="PANTHER" id="PTHR11081:SF9">
    <property type="entry name" value="FLAP ENDONUCLEASE 1"/>
    <property type="match status" value="1"/>
</dbReference>
<dbReference type="EMBL" id="CALNXI010000337">
    <property type="protein sequence ID" value="CAH3025112.1"/>
    <property type="molecule type" value="Genomic_DNA"/>
</dbReference>
<dbReference type="Proteomes" id="UP001159427">
    <property type="component" value="Unassembled WGS sequence"/>
</dbReference>
<dbReference type="InterPro" id="IPR006084">
    <property type="entry name" value="XPG/Rad2"/>
</dbReference>
<evidence type="ECO:0000256" key="1">
    <source>
        <dbReference type="ARBA" id="ARBA00022723"/>
    </source>
</evidence>
<comment type="caution">
    <text evidence="4">The sequence shown here is derived from an EMBL/GenBank/DDBJ whole genome shotgun (WGS) entry which is preliminary data.</text>
</comment>
<organism evidence="4 5">
    <name type="scientific">Porites evermanni</name>
    <dbReference type="NCBI Taxonomy" id="104178"/>
    <lineage>
        <taxon>Eukaryota</taxon>
        <taxon>Metazoa</taxon>
        <taxon>Cnidaria</taxon>
        <taxon>Anthozoa</taxon>
        <taxon>Hexacorallia</taxon>
        <taxon>Scleractinia</taxon>
        <taxon>Fungiina</taxon>
        <taxon>Poritidae</taxon>
        <taxon>Porites</taxon>
    </lineage>
</organism>
<name>A0ABN8MAR5_9CNID</name>
<dbReference type="InterPro" id="IPR006085">
    <property type="entry name" value="XPG_DNA_repair_N"/>
</dbReference>
<dbReference type="Pfam" id="PF00752">
    <property type="entry name" value="XPG_N"/>
    <property type="match status" value="1"/>
</dbReference>
<protein>
    <recommendedName>
        <fullName evidence="3">XPG N-terminal domain-containing protein</fullName>
    </recommendedName>
</protein>
<keyword evidence="5" id="KW-1185">Reference proteome</keyword>
<evidence type="ECO:0000256" key="2">
    <source>
        <dbReference type="ARBA" id="ARBA00022842"/>
    </source>
</evidence>
<dbReference type="SMART" id="SM00485">
    <property type="entry name" value="XPGN"/>
    <property type="match status" value="1"/>
</dbReference>
<evidence type="ECO:0000259" key="3">
    <source>
        <dbReference type="SMART" id="SM00485"/>
    </source>
</evidence>
<evidence type="ECO:0000313" key="5">
    <source>
        <dbReference type="Proteomes" id="UP001159427"/>
    </source>
</evidence>
<reference evidence="4 5" key="1">
    <citation type="submission" date="2022-05" db="EMBL/GenBank/DDBJ databases">
        <authorList>
            <consortium name="Genoscope - CEA"/>
            <person name="William W."/>
        </authorList>
    </citation>
    <scope>NUCLEOTIDE SEQUENCE [LARGE SCALE GENOMIC DNA]</scope>
</reference>
<keyword evidence="2" id="KW-0460">Magnesium</keyword>
<dbReference type="Gene3D" id="3.40.50.1010">
    <property type="entry name" value="5'-nuclease"/>
    <property type="match status" value="1"/>
</dbReference>
<gene>
    <name evidence="4" type="ORF">PEVE_00025101</name>
</gene>
<accession>A0ABN8MAR5</accession>
<keyword evidence="1" id="KW-0479">Metal-binding</keyword>
<evidence type="ECO:0000313" key="4">
    <source>
        <dbReference type="EMBL" id="CAH3025112.1"/>
    </source>
</evidence>
<proteinExistence type="predicted"/>
<sequence length="115" mass="12901">MGITGLLTLLKDITCDVHLRSFSGKVAAIDVYCWLHITVIFCVEEIILGSKQRALFSPQTFFFRYIDMCMKDTDLLIENNVQPILVFQKNLVGKANVESSSANLLLLRTTQTTAS</sequence>
<feature type="domain" description="XPG N-terminal" evidence="3">
    <location>
        <begin position="1"/>
        <end position="104"/>
    </location>
</feature>
<dbReference type="SUPFAM" id="SSF88723">
    <property type="entry name" value="PIN domain-like"/>
    <property type="match status" value="1"/>
</dbReference>
<dbReference type="PANTHER" id="PTHR11081">
    <property type="entry name" value="FLAP ENDONUCLEASE FAMILY MEMBER"/>
    <property type="match status" value="1"/>
</dbReference>
<dbReference type="InterPro" id="IPR029060">
    <property type="entry name" value="PIN-like_dom_sf"/>
</dbReference>